<name>A0AB38VP79_9CORY</name>
<dbReference type="Pfam" id="PF03180">
    <property type="entry name" value="Lipoprotein_9"/>
    <property type="match status" value="1"/>
</dbReference>
<feature type="signal peptide" evidence="7">
    <location>
        <begin position="1"/>
        <end position="22"/>
    </location>
</feature>
<comment type="similarity">
    <text evidence="2">Belongs to the NlpA lipoprotein family.</text>
</comment>
<sequence>MKLRRLAALSAATILTATSVIACSSDSSGSNDDSTTIRIGTTDSTLKVWAALEEVAENNGLNLDLVNFSDYSTPNVALAQGEIDVNLFQHLKFLSEYNAKNNGTLTPVSSTAIYPLGLYWKDHNSLDGIEGEEVVIPNDTTNQGRAINVLVQAGLITLKEGDLGTDPTPADIDQDASKVKVVPVTAEQTTASYGEGKPAIINNSFLSRAGIDPTLAVYKDNPDSELAQPYINVFVTRADNATDENILKLAKLWHDPSVVAADSEDSGGTSVEVVRPASDLKKILDQLEAAVN</sequence>
<keyword evidence="5" id="KW-0564">Palmitate</keyword>
<feature type="chain" id="PRO_5044218428" evidence="7">
    <location>
        <begin position="23"/>
        <end position="292"/>
    </location>
</feature>
<dbReference type="Gene3D" id="3.40.190.10">
    <property type="entry name" value="Periplasmic binding protein-like II"/>
    <property type="match status" value="2"/>
</dbReference>
<accession>A0AB38VP79</accession>
<keyword evidence="3 7" id="KW-0732">Signal</keyword>
<dbReference type="GO" id="GO:0016020">
    <property type="term" value="C:membrane"/>
    <property type="evidence" value="ECO:0007669"/>
    <property type="project" value="UniProtKB-SubCell"/>
</dbReference>
<evidence type="ECO:0000256" key="5">
    <source>
        <dbReference type="ARBA" id="ARBA00023139"/>
    </source>
</evidence>
<evidence type="ECO:0000256" key="1">
    <source>
        <dbReference type="ARBA" id="ARBA00004635"/>
    </source>
</evidence>
<dbReference type="SUPFAM" id="SSF53850">
    <property type="entry name" value="Periplasmic binding protein-like II"/>
    <property type="match status" value="1"/>
</dbReference>
<dbReference type="PROSITE" id="PS51257">
    <property type="entry name" value="PROKAR_LIPOPROTEIN"/>
    <property type="match status" value="1"/>
</dbReference>
<evidence type="ECO:0000256" key="6">
    <source>
        <dbReference type="ARBA" id="ARBA00023288"/>
    </source>
</evidence>
<keyword evidence="6" id="KW-0449">Lipoprotein</keyword>
<evidence type="ECO:0000313" key="8">
    <source>
        <dbReference type="EMBL" id="VEH04795.1"/>
    </source>
</evidence>
<proteinExistence type="inferred from homology"/>
<evidence type="ECO:0000256" key="3">
    <source>
        <dbReference type="ARBA" id="ARBA00022729"/>
    </source>
</evidence>
<protein>
    <submittedName>
        <fullName evidence="8">ABC-type transporter, periplasmic component</fullName>
    </submittedName>
</protein>
<organism evidence="8 9">
    <name type="scientific">Corynebacterium kutscheri</name>
    <dbReference type="NCBI Taxonomy" id="35755"/>
    <lineage>
        <taxon>Bacteria</taxon>
        <taxon>Bacillati</taxon>
        <taxon>Actinomycetota</taxon>
        <taxon>Actinomycetes</taxon>
        <taxon>Mycobacteriales</taxon>
        <taxon>Corynebacteriaceae</taxon>
        <taxon>Corynebacterium</taxon>
    </lineage>
</organism>
<gene>
    <name evidence="8" type="primary">MetQ</name>
    <name evidence="8" type="ORF">NCTC949_00275</name>
</gene>
<dbReference type="EMBL" id="LR134377">
    <property type="protein sequence ID" value="VEH04795.1"/>
    <property type="molecule type" value="Genomic_DNA"/>
</dbReference>
<evidence type="ECO:0000256" key="7">
    <source>
        <dbReference type="SAM" id="SignalP"/>
    </source>
</evidence>
<dbReference type="Proteomes" id="UP000271380">
    <property type="component" value="Chromosome"/>
</dbReference>
<keyword evidence="4" id="KW-0472">Membrane</keyword>
<reference evidence="8 9" key="1">
    <citation type="submission" date="2018-12" db="EMBL/GenBank/DDBJ databases">
        <authorList>
            <consortium name="Pathogen Informatics"/>
        </authorList>
    </citation>
    <scope>NUCLEOTIDE SEQUENCE [LARGE SCALE GENOMIC DNA]</scope>
    <source>
        <strain evidence="8 9">NCTC949</strain>
    </source>
</reference>
<dbReference type="PANTHER" id="PTHR30429">
    <property type="entry name" value="D-METHIONINE-BINDING LIPOPROTEIN METQ"/>
    <property type="match status" value="1"/>
</dbReference>
<evidence type="ECO:0000256" key="4">
    <source>
        <dbReference type="ARBA" id="ARBA00023136"/>
    </source>
</evidence>
<comment type="subcellular location">
    <subcellularLocation>
        <location evidence="1">Membrane</location>
        <topology evidence="1">Lipid-anchor</topology>
    </subcellularLocation>
</comment>
<evidence type="ECO:0000256" key="2">
    <source>
        <dbReference type="ARBA" id="ARBA00008973"/>
    </source>
</evidence>
<evidence type="ECO:0000313" key="9">
    <source>
        <dbReference type="Proteomes" id="UP000271380"/>
    </source>
</evidence>
<dbReference type="InterPro" id="IPR004872">
    <property type="entry name" value="Lipoprotein_NlpA"/>
</dbReference>
<dbReference type="PANTHER" id="PTHR30429:SF3">
    <property type="entry name" value="LIPOPROTEIN"/>
    <property type="match status" value="1"/>
</dbReference>
<dbReference type="AlphaFoldDB" id="A0AB38VP79"/>
<dbReference type="RefSeq" id="WP_126317108.1">
    <property type="nucleotide sequence ID" value="NZ_JBHOLU010000002.1"/>
</dbReference>